<proteinExistence type="inferred from homology"/>
<comment type="similarity">
    <text evidence="2 6">Belongs to the multi antimicrobial extrusion (MATE) (TC 2.A.66.1) family.</text>
</comment>
<evidence type="ECO:0000256" key="4">
    <source>
        <dbReference type="ARBA" id="ARBA00022989"/>
    </source>
</evidence>
<evidence type="ECO:0000256" key="7">
    <source>
        <dbReference type="SAM" id="MobiDB-lite"/>
    </source>
</evidence>
<dbReference type="AlphaFoldDB" id="A0ABD2YVI8"/>
<comment type="subcellular location">
    <subcellularLocation>
        <location evidence="1">Membrane</location>
        <topology evidence="1">Multi-pass membrane protein</topology>
    </subcellularLocation>
</comment>
<reference evidence="8 9" key="1">
    <citation type="submission" date="2024-11" db="EMBL/GenBank/DDBJ databases">
        <title>A near-complete genome assembly of Cinchona calisaya.</title>
        <authorList>
            <person name="Lian D.C."/>
            <person name="Zhao X.W."/>
            <person name="Wei L."/>
        </authorList>
    </citation>
    <scope>NUCLEOTIDE SEQUENCE [LARGE SCALE GENOMIC DNA]</scope>
    <source>
        <tissue evidence="8">Nenye</tissue>
    </source>
</reference>
<dbReference type="InterPro" id="IPR045069">
    <property type="entry name" value="MATE_euk"/>
</dbReference>
<dbReference type="NCBIfam" id="TIGR00797">
    <property type="entry name" value="matE"/>
    <property type="match status" value="1"/>
</dbReference>
<feature type="transmembrane region" description="Helical" evidence="6">
    <location>
        <begin position="282"/>
        <end position="307"/>
    </location>
</feature>
<gene>
    <name evidence="8" type="ORF">ACH5RR_030733</name>
</gene>
<protein>
    <recommendedName>
        <fullName evidence="6">Protein DETOXIFICATION</fullName>
    </recommendedName>
    <alternativeName>
        <fullName evidence="6">Multidrug and toxic compound extrusion protein</fullName>
    </alternativeName>
</protein>
<keyword evidence="4 6" id="KW-1133">Transmembrane helix</keyword>
<keyword evidence="9" id="KW-1185">Reference proteome</keyword>
<feature type="transmembrane region" description="Helical" evidence="6">
    <location>
        <begin position="103"/>
        <end position="124"/>
    </location>
</feature>
<dbReference type="Proteomes" id="UP001630127">
    <property type="component" value="Unassembled WGS sequence"/>
</dbReference>
<dbReference type="EMBL" id="JBJUIK010000012">
    <property type="protein sequence ID" value="KAL3511332.1"/>
    <property type="molecule type" value="Genomic_DNA"/>
</dbReference>
<feature type="region of interest" description="Disordered" evidence="7">
    <location>
        <begin position="1"/>
        <end position="33"/>
    </location>
</feature>
<sequence>MEDSEQPLLSQTWNGTNDSSNPPENSIQPSSNSSCFADEGDMGPIDSIRDFSREFLIESGKLWYLAGPSIFTSFCQYGIGSLTQIFAGHLGTVQLAAISVENSVIAAFGFGILLGMGSALETLCGQAYGANKHNMLGIYMQRSWVILNTMVLGILFLFIFATPILKLLGQSTTISKEAGKFSLWMIPQQFAYAIMIPLTKFLQAQSKVMEMAAIAAIAVCLHAILGWLLMMKLRLGLPGAALMVNASWWFITVAQFLYVMAGNCGRAWSGFSWKAFRNLSSFVKLSVSSAVMLSLEIWYIMAMTLIAGHLKNAEVSVDALSICVNVIGWSGTVGLGFNAAISVRVSNELGSGHPRKAKFSVSVVGLTSFLFGSFFAIIILLCRKQYPALFTNNPEVQQLVEDLTPLLAISVIFTCVQYTLSGVAIGAGWQNFVAYMNAACYFFLGVPLGALLGYKFDMGVKGIWYGLVLGLCLQTILMFWVVCVANWNKEALAAEERLKQWGGEMEAQIDEEK</sequence>
<feature type="transmembrane region" description="Helical" evidence="6">
    <location>
        <begin position="319"/>
        <end position="341"/>
    </location>
</feature>
<evidence type="ECO:0000313" key="9">
    <source>
        <dbReference type="Proteomes" id="UP001630127"/>
    </source>
</evidence>
<dbReference type="PANTHER" id="PTHR11206">
    <property type="entry name" value="MULTIDRUG RESISTANCE PROTEIN"/>
    <property type="match status" value="1"/>
</dbReference>
<comment type="caution">
    <text evidence="8">The sequence shown here is derived from an EMBL/GenBank/DDBJ whole genome shotgun (WGS) entry which is preliminary data.</text>
</comment>
<keyword evidence="3 6" id="KW-0812">Transmembrane</keyword>
<feature type="transmembrane region" description="Helical" evidence="6">
    <location>
        <begin position="432"/>
        <end position="451"/>
    </location>
</feature>
<organism evidence="8 9">
    <name type="scientific">Cinchona calisaya</name>
    <dbReference type="NCBI Taxonomy" id="153742"/>
    <lineage>
        <taxon>Eukaryota</taxon>
        <taxon>Viridiplantae</taxon>
        <taxon>Streptophyta</taxon>
        <taxon>Embryophyta</taxon>
        <taxon>Tracheophyta</taxon>
        <taxon>Spermatophyta</taxon>
        <taxon>Magnoliopsida</taxon>
        <taxon>eudicotyledons</taxon>
        <taxon>Gunneridae</taxon>
        <taxon>Pentapetalae</taxon>
        <taxon>asterids</taxon>
        <taxon>lamiids</taxon>
        <taxon>Gentianales</taxon>
        <taxon>Rubiaceae</taxon>
        <taxon>Cinchonoideae</taxon>
        <taxon>Cinchoneae</taxon>
        <taxon>Cinchona</taxon>
    </lineage>
</organism>
<keyword evidence="5 6" id="KW-0472">Membrane</keyword>
<feature type="transmembrane region" description="Helical" evidence="6">
    <location>
        <begin position="463"/>
        <end position="487"/>
    </location>
</feature>
<dbReference type="GO" id="GO:0016020">
    <property type="term" value="C:membrane"/>
    <property type="evidence" value="ECO:0007669"/>
    <property type="project" value="UniProtKB-SubCell"/>
</dbReference>
<dbReference type="InterPro" id="IPR002528">
    <property type="entry name" value="MATE_fam"/>
</dbReference>
<feature type="transmembrane region" description="Helical" evidence="6">
    <location>
        <begin position="211"/>
        <end position="230"/>
    </location>
</feature>
<evidence type="ECO:0000256" key="3">
    <source>
        <dbReference type="ARBA" id="ARBA00022692"/>
    </source>
</evidence>
<name>A0ABD2YVI8_9GENT</name>
<feature type="transmembrane region" description="Helical" evidence="6">
    <location>
        <begin position="145"/>
        <end position="169"/>
    </location>
</feature>
<dbReference type="CDD" id="cd13132">
    <property type="entry name" value="MATE_eukaryotic"/>
    <property type="match status" value="1"/>
</dbReference>
<accession>A0ABD2YVI8</accession>
<evidence type="ECO:0000256" key="1">
    <source>
        <dbReference type="ARBA" id="ARBA00004141"/>
    </source>
</evidence>
<evidence type="ECO:0000256" key="6">
    <source>
        <dbReference type="RuleBase" id="RU004914"/>
    </source>
</evidence>
<evidence type="ECO:0000256" key="5">
    <source>
        <dbReference type="ARBA" id="ARBA00023136"/>
    </source>
</evidence>
<feature type="transmembrane region" description="Helical" evidence="6">
    <location>
        <begin position="242"/>
        <end position="261"/>
    </location>
</feature>
<evidence type="ECO:0000313" key="8">
    <source>
        <dbReference type="EMBL" id="KAL3511332.1"/>
    </source>
</evidence>
<evidence type="ECO:0000256" key="2">
    <source>
        <dbReference type="ARBA" id="ARBA00010199"/>
    </source>
</evidence>
<feature type="compositionally biased region" description="Polar residues" evidence="7">
    <location>
        <begin position="7"/>
        <end position="33"/>
    </location>
</feature>
<feature type="transmembrane region" description="Helical" evidence="6">
    <location>
        <begin position="361"/>
        <end position="386"/>
    </location>
</feature>
<feature type="transmembrane region" description="Helical" evidence="6">
    <location>
        <begin position="406"/>
        <end position="425"/>
    </location>
</feature>
<feature type="transmembrane region" description="Helical" evidence="6">
    <location>
        <begin position="181"/>
        <end position="199"/>
    </location>
</feature>
<dbReference type="Pfam" id="PF01554">
    <property type="entry name" value="MatE"/>
    <property type="match status" value="2"/>
</dbReference>